<dbReference type="EMBL" id="QPJT01000014">
    <property type="protein sequence ID" value="RCX14780.1"/>
    <property type="molecule type" value="Genomic_DNA"/>
</dbReference>
<name>A0A369AZC1_9FIRM</name>
<dbReference type="RefSeq" id="WP_114298221.1">
    <property type="nucleotide sequence ID" value="NZ_QPJT01000014.1"/>
</dbReference>
<keyword evidence="2" id="KW-1185">Reference proteome</keyword>
<dbReference type="AlphaFoldDB" id="A0A369AZC1"/>
<comment type="caution">
    <text evidence="1">The sequence shown here is derived from an EMBL/GenBank/DDBJ whole genome shotgun (WGS) entry which is preliminary data.</text>
</comment>
<evidence type="ECO:0000313" key="1">
    <source>
        <dbReference type="EMBL" id="RCX14780.1"/>
    </source>
</evidence>
<dbReference type="OrthoDB" id="2112831at2"/>
<dbReference type="Pfam" id="PF20074">
    <property type="entry name" value="DUF6470"/>
    <property type="match status" value="1"/>
</dbReference>
<proteinExistence type="predicted"/>
<organism evidence="1 2">
    <name type="scientific">Anaerobacterium chartisolvens</name>
    <dbReference type="NCBI Taxonomy" id="1297424"/>
    <lineage>
        <taxon>Bacteria</taxon>
        <taxon>Bacillati</taxon>
        <taxon>Bacillota</taxon>
        <taxon>Clostridia</taxon>
        <taxon>Eubacteriales</taxon>
        <taxon>Oscillospiraceae</taxon>
        <taxon>Anaerobacterium</taxon>
    </lineage>
</organism>
<accession>A0A369AZC1</accession>
<protein>
    <submittedName>
        <fullName evidence="1">Uncharacterized protein</fullName>
    </submittedName>
</protein>
<sequence>MGIILNQTYAKIGIENTPGELQMQTRHPKVEINQQQAQIQMKSELPRVMIDQYEAFASAGLKGTLDLTREIAARAHQQSLNYIAQTAEDGDQLADIASGGNPIVSIAVRRAYPMHEYGCDYLPKVGPEITVAGGMLEVWLADNGPNNGVEVTNIEGDVDINYTPSSLSIYMKQYQSLKISYQPDNKIDVRL</sequence>
<dbReference type="Proteomes" id="UP000253034">
    <property type="component" value="Unassembled WGS sequence"/>
</dbReference>
<dbReference type="InterPro" id="IPR045527">
    <property type="entry name" value="DUF6470"/>
</dbReference>
<gene>
    <name evidence="1" type="ORF">DFR58_11414</name>
</gene>
<reference evidence="1 2" key="1">
    <citation type="submission" date="2018-07" db="EMBL/GenBank/DDBJ databases">
        <title>Genomic Encyclopedia of Type Strains, Phase IV (KMG-IV): sequencing the most valuable type-strain genomes for metagenomic binning, comparative biology and taxonomic classification.</title>
        <authorList>
            <person name="Goeker M."/>
        </authorList>
    </citation>
    <scope>NUCLEOTIDE SEQUENCE [LARGE SCALE GENOMIC DNA]</scope>
    <source>
        <strain evidence="1 2">DSM 27016</strain>
    </source>
</reference>
<evidence type="ECO:0000313" key="2">
    <source>
        <dbReference type="Proteomes" id="UP000253034"/>
    </source>
</evidence>